<evidence type="ECO:0000256" key="18">
    <source>
        <dbReference type="SAM" id="Phobius"/>
    </source>
</evidence>
<dbReference type="Pfam" id="PF13491">
    <property type="entry name" value="FtsK_4TM"/>
    <property type="match status" value="1"/>
</dbReference>
<dbReference type="Gene3D" id="3.30.980.40">
    <property type="match status" value="1"/>
</dbReference>
<feature type="binding site" evidence="16">
    <location>
        <begin position="453"/>
        <end position="460"/>
    </location>
    <ligand>
        <name>ATP</name>
        <dbReference type="ChEBI" id="CHEBI:30616"/>
    </ligand>
</feature>
<dbReference type="Gene3D" id="3.40.50.300">
    <property type="entry name" value="P-loop containing nucleotide triphosphate hydrolases"/>
    <property type="match status" value="1"/>
</dbReference>
<dbReference type="GO" id="GO:0007059">
    <property type="term" value="P:chromosome segregation"/>
    <property type="evidence" value="ECO:0007669"/>
    <property type="project" value="UniProtKB-KW"/>
</dbReference>
<evidence type="ECO:0000256" key="11">
    <source>
        <dbReference type="ARBA" id="ARBA00023125"/>
    </source>
</evidence>
<keyword evidence="13" id="KW-0131">Cell cycle</keyword>
<evidence type="ECO:0000256" key="17">
    <source>
        <dbReference type="SAM" id="MobiDB-lite"/>
    </source>
</evidence>
<dbReference type="Pfam" id="PF17854">
    <property type="entry name" value="FtsK_alpha"/>
    <property type="match status" value="1"/>
</dbReference>
<dbReference type="InterPro" id="IPR027417">
    <property type="entry name" value="P-loop_NTPase"/>
</dbReference>
<dbReference type="InterPro" id="IPR002543">
    <property type="entry name" value="FtsK_dom"/>
</dbReference>
<evidence type="ECO:0000256" key="7">
    <source>
        <dbReference type="ARBA" id="ARBA00022741"/>
    </source>
</evidence>
<comment type="function">
    <text evidence="14">Essential cell division protein that coordinates cell division and chromosome segregation. The N-terminus is involved in assembly of the cell-division machinery. The C-terminus functions as a DNA motor that moves dsDNA in an ATP-dependent manner towards the dif recombination site, which is located within the replication terminus region. Translocation stops specifically at Xer-dif sites, where FtsK interacts with the Xer recombinase, allowing activation of chromosome unlinking by recombination. FtsK orienting polar sequences (KOPS) guide the direction of DNA translocation. FtsK can remove proteins from DNA as it translocates, but translocation stops specifically at XerCD-dif site, thereby preventing removal of XerC and XerD from dif.</text>
</comment>
<evidence type="ECO:0000256" key="5">
    <source>
        <dbReference type="ARBA" id="ARBA00022618"/>
    </source>
</evidence>
<evidence type="ECO:0000256" key="6">
    <source>
        <dbReference type="ARBA" id="ARBA00022692"/>
    </source>
</evidence>
<feature type="domain" description="FtsK" evidence="19">
    <location>
        <begin position="436"/>
        <end position="655"/>
    </location>
</feature>
<evidence type="ECO:0000256" key="2">
    <source>
        <dbReference type="ARBA" id="ARBA00006474"/>
    </source>
</evidence>
<comment type="caution">
    <text evidence="20">The sequence shown here is derived from an EMBL/GenBank/DDBJ whole genome shotgun (WGS) entry which is preliminary data.</text>
</comment>
<feature type="compositionally biased region" description="Pro residues" evidence="17">
    <location>
        <begin position="265"/>
        <end position="278"/>
    </location>
</feature>
<evidence type="ECO:0000256" key="16">
    <source>
        <dbReference type="PROSITE-ProRule" id="PRU00289"/>
    </source>
</evidence>
<name>H8FTJ9_MAGML</name>
<feature type="compositionally biased region" description="Pro residues" evidence="17">
    <location>
        <begin position="235"/>
        <end position="245"/>
    </location>
</feature>
<dbReference type="SMART" id="SM00382">
    <property type="entry name" value="AAA"/>
    <property type="match status" value="1"/>
</dbReference>
<dbReference type="GO" id="GO:0003677">
    <property type="term" value="F:DNA binding"/>
    <property type="evidence" value="ECO:0007669"/>
    <property type="project" value="UniProtKB-KW"/>
</dbReference>
<dbReference type="GO" id="GO:0005524">
    <property type="term" value="F:ATP binding"/>
    <property type="evidence" value="ECO:0007669"/>
    <property type="project" value="UniProtKB-UniRule"/>
</dbReference>
<keyword evidence="11" id="KW-0238">DNA-binding</keyword>
<evidence type="ECO:0000313" key="21">
    <source>
        <dbReference type="Proteomes" id="UP000004169"/>
    </source>
</evidence>
<dbReference type="InterPro" id="IPR025199">
    <property type="entry name" value="FtsK_4TM"/>
</dbReference>
<evidence type="ECO:0000256" key="1">
    <source>
        <dbReference type="ARBA" id="ARBA00004651"/>
    </source>
</evidence>
<evidence type="ECO:0000256" key="10">
    <source>
        <dbReference type="ARBA" id="ARBA00022989"/>
    </source>
</evidence>
<keyword evidence="6 18" id="KW-0812">Transmembrane</keyword>
<dbReference type="RefSeq" id="WP_002728989.1">
    <property type="nucleotide sequence ID" value="NZ_CAHP01000021.1"/>
</dbReference>
<dbReference type="PANTHER" id="PTHR22683">
    <property type="entry name" value="SPORULATION PROTEIN RELATED"/>
    <property type="match status" value="1"/>
</dbReference>
<feature type="compositionally biased region" description="Low complexity" evidence="17">
    <location>
        <begin position="302"/>
        <end position="312"/>
    </location>
</feature>
<dbReference type="PROSITE" id="PS50901">
    <property type="entry name" value="FTSK"/>
    <property type="match status" value="1"/>
</dbReference>
<feature type="transmembrane region" description="Helical" evidence="18">
    <location>
        <begin position="116"/>
        <end position="135"/>
    </location>
</feature>
<feature type="region of interest" description="Disordered" evidence="17">
    <location>
        <begin position="216"/>
        <end position="320"/>
    </location>
</feature>
<dbReference type="InterPro" id="IPR003593">
    <property type="entry name" value="AAA+_ATPase"/>
</dbReference>
<keyword evidence="4" id="KW-1003">Cell membrane</keyword>
<comment type="subunit">
    <text evidence="15">Homohexamer. Forms a ring that surrounds DNA.</text>
</comment>
<dbReference type="GO" id="GO:0005886">
    <property type="term" value="C:plasma membrane"/>
    <property type="evidence" value="ECO:0007669"/>
    <property type="project" value="UniProtKB-SubCell"/>
</dbReference>
<keyword evidence="21" id="KW-1185">Reference proteome</keyword>
<dbReference type="Pfam" id="PF01580">
    <property type="entry name" value="FtsK_SpoIIIE"/>
    <property type="match status" value="1"/>
</dbReference>
<dbReference type="InterPro" id="IPR018541">
    <property type="entry name" value="Ftsk_gamma"/>
</dbReference>
<evidence type="ECO:0000313" key="20">
    <source>
        <dbReference type="EMBL" id="CCG41687.1"/>
    </source>
</evidence>
<dbReference type="SMART" id="SM00843">
    <property type="entry name" value="Ftsk_gamma"/>
    <property type="match status" value="1"/>
</dbReference>
<comment type="subcellular location">
    <subcellularLocation>
        <location evidence="1">Cell membrane</location>
        <topology evidence="1">Multi-pass membrane protein</topology>
    </subcellularLocation>
</comment>
<evidence type="ECO:0000256" key="3">
    <source>
        <dbReference type="ARBA" id="ARBA00020887"/>
    </source>
</evidence>
<dbReference type="Pfam" id="PF09397">
    <property type="entry name" value="FtsK_gamma"/>
    <property type="match status" value="1"/>
</dbReference>
<accession>H8FTJ9</accession>
<feature type="transmembrane region" description="Helical" evidence="18">
    <location>
        <begin position="84"/>
        <end position="104"/>
    </location>
</feature>
<dbReference type="InterPro" id="IPR041027">
    <property type="entry name" value="FtsK_alpha"/>
</dbReference>
<dbReference type="Gene3D" id="1.10.10.10">
    <property type="entry name" value="Winged helix-like DNA-binding domain superfamily/Winged helix DNA-binding domain"/>
    <property type="match status" value="1"/>
</dbReference>
<dbReference type="SUPFAM" id="SSF46785">
    <property type="entry name" value="Winged helix' DNA-binding domain"/>
    <property type="match status" value="1"/>
</dbReference>
<reference evidence="20 21" key="1">
    <citation type="journal article" date="2012" name="J. Bacteriol.">
        <title>Draft Genome Sequence of the Purple Photosynthetic Bacterium Phaeospirillum molischianum DSM120, a Particularly Versatile Bacterium.</title>
        <authorList>
            <person name="Duquesne K."/>
            <person name="Prima V."/>
            <person name="Ji B."/>
            <person name="Rouy Z."/>
            <person name="Medigue C."/>
            <person name="Talla E."/>
            <person name="Sturgis J.N."/>
        </authorList>
    </citation>
    <scope>NUCLEOTIDE SEQUENCE [LARGE SCALE GENOMIC DNA]</scope>
    <source>
        <strain evidence="21">DSM120</strain>
    </source>
</reference>
<keyword evidence="9 16" id="KW-0067">ATP-binding</keyword>
<evidence type="ECO:0000256" key="12">
    <source>
        <dbReference type="ARBA" id="ARBA00023136"/>
    </source>
</evidence>
<evidence type="ECO:0000256" key="9">
    <source>
        <dbReference type="ARBA" id="ARBA00022840"/>
    </source>
</evidence>
<dbReference type="SUPFAM" id="SSF52540">
    <property type="entry name" value="P-loop containing nucleoside triphosphate hydrolases"/>
    <property type="match status" value="1"/>
</dbReference>
<dbReference type="Proteomes" id="UP000004169">
    <property type="component" value="Unassembled WGS sequence"/>
</dbReference>
<dbReference type="OrthoDB" id="9807790at2"/>
<keyword evidence="7 16" id="KW-0547">Nucleotide-binding</keyword>
<evidence type="ECO:0000256" key="4">
    <source>
        <dbReference type="ARBA" id="ARBA00022475"/>
    </source>
</evidence>
<dbReference type="PANTHER" id="PTHR22683:SF41">
    <property type="entry name" value="DNA TRANSLOCASE FTSK"/>
    <property type="match status" value="1"/>
</dbReference>
<dbReference type="EMBL" id="CAHP01000021">
    <property type="protein sequence ID" value="CCG41687.1"/>
    <property type="molecule type" value="Genomic_DNA"/>
</dbReference>
<protein>
    <recommendedName>
        <fullName evidence="3">DNA translocase FtsK</fullName>
    </recommendedName>
</protein>
<proteinExistence type="inferred from homology"/>
<evidence type="ECO:0000256" key="14">
    <source>
        <dbReference type="ARBA" id="ARBA00024784"/>
    </source>
</evidence>
<gene>
    <name evidence="20" type="primary">ftsK</name>
    <name evidence="20" type="ORF">PHAMO_280221</name>
</gene>
<sequence>MAAAPVRKSKSRGGFLPRGSIEFLRRRLIQSGGLVLVVAAIALGAALSSADSHDPSINTAAEGPVRNLLGRPGATFADLLLQTVGWGAAALIVAALIWGGLVLLRAVPPRSWAARVAVLPLAMVTLAVALATLPLPESETLPAGWGGALGRLISDGLISLLPDGLGSSVVGSGAVALTSVFMLFVIGLSPGEWIGLSRRLPPVLLQLVRSAIPARRGPPVARTMPNRAPTRPAASPHPIPQPYPFAPADEEEDGDDVRSDDEPSAPVPPPRPPVPPAPAAATPRREPPPRPVSAPPSGTYELPPLTLLTPSPDQGGPRFNPEGLTQNARMLEAVLEDFGVNGKVVKVRPGPVVTLYELEPAPGTKTSRVIGLADDIARSMSALSVRIATIPGRSVIGIELPNARRETVYLRELLASEPFEKVPARLTLVLGKDIGGGPVMVDLARMPHLLIAGTTGSGKSVAINTMILSLLYRLPPEECRVIMIDPKMLELSVYDGIPHLLAPVVTEPGKAVLALKWAVREMEDRYRAMSQLGVRNIAGYNNRLLEARGRGEVLTRTVQVGFDPETGKPLYEDQTLALEPLPFIVIIVDEMADLMLVAGKEIEAAVQRLAQMARAAGIHLIMATQRPSVDVITGTIKANFPTRISFQVTSKIDSRTILGEQGAEQLLGQGDMLYMASGGRITRVHGPFVSDVEVETVVEFLRSQGEPTYIEAVTEEEATPGTGGGAEGGSGDDLYDQAVALVIREGKASTSFVQRHLQIGYNRAARLVERMESEGVVSRPNHVGKREVLARGGGEY</sequence>
<keyword evidence="10 18" id="KW-1133">Transmembrane helix</keyword>
<evidence type="ECO:0000256" key="15">
    <source>
        <dbReference type="ARBA" id="ARBA00025923"/>
    </source>
</evidence>
<dbReference type="STRING" id="1150626.PHAMO_280221"/>
<dbReference type="CDD" id="cd01127">
    <property type="entry name" value="TrwB_TraG_TraD_VirD4"/>
    <property type="match status" value="1"/>
</dbReference>
<evidence type="ECO:0000259" key="19">
    <source>
        <dbReference type="PROSITE" id="PS50901"/>
    </source>
</evidence>
<dbReference type="InterPro" id="IPR036390">
    <property type="entry name" value="WH_DNA-bd_sf"/>
</dbReference>
<comment type="similarity">
    <text evidence="2">Belongs to the FtsK/SpoIIIE/SftA family.</text>
</comment>
<keyword evidence="8" id="KW-0159">Chromosome partition</keyword>
<dbReference type="InterPro" id="IPR050206">
    <property type="entry name" value="FtsK/SpoIIIE/SftA"/>
</dbReference>
<dbReference type="eggNOG" id="COG1674">
    <property type="taxonomic scope" value="Bacteria"/>
</dbReference>
<keyword evidence="12 18" id="KW-0472">Membrane</keyword>
<feature type="transmembrane region" description="Helical" evidence="18">
    <location>
        <begin position="28"/>
        <end position="47"/>
    </location>
</feature>
<evidence type="ECO:0000256" key="13">
    <source>
        <dbReference type="ARBA" id="ARBA00023306"/>
    </source>
</evidence>
<keyword evidence="5" id="KW-0132">Cell division</keyword>
<organism evidence="20 21">
    <name type="scientific">Magnetospirillum molischianum DSM 120</name>
    <dbReference type="NCBI Taxonomy" id="1150626"/>
    <lineage>
        <taxon>Bacteria</taxon>
        <taxon>Pseudomonadati</taxon>
        <taxon>Pseudomonadota</taxon>
        <taxon>Alphaproteobacteria</taxon>
        <taxon>Rhodospirillales</taxon>
        <taxon>Rhodospirillaceae</taxon>
        <taxon>Magnetospirillum</taxon>
    </lineage>
</organism>
<dbReference type="GO" id="GO:0051301">
    <property type="term" value="P:cell division"/>
    <property type="evidence" value="ECO:0007669"/>
    <property type="project" value="UniProtKB-KW"/>
</dbReference>
<dbReference type="InterPro" id="IPR036388">
    <property type="entry name" value="WH-like_DNA-bd_sf"/>
</dbReference>
<evidence type="ECO:0000256" key="8">
    <source>
        <dbReference type="ARBA" id="ARBA00022829"/>
    </source>
</evidence>
<dbReference type="AlphaFoldDB" id="H8FTJ9"/>